<proteinExistence type="predicted"/>
<dbReference type="Gene3D" id="2.60.40.10">
    <property type="entry name" value="Immunoglobulins"/>
    <property type="match status" value="1"/>
</dbReference>
<keyword evidence="1" id="KW-0732">Signal</keyword>
<feature type="chain" id="PRO_5045646198" description="Outer membrane protein beta-barrel domain-containing protein" evidence="1">
    <location>
        <begin position="37"/>
        <end position="1096"/>
    </location>
</feature>
<evidence type="ECO:0000313" key="3">
    <source>
        <dbReference type="Proteomes" id="UP001268089"/>
    </source>
</evidence>
<dbReference type="Proteomes" id="UP001268089">
    <property type="component" value="Unassembled WGS sequence"/>
</dbReference>
<organism evidence="2 3">
    <name type="scientific">Rhodoferax saidenbachensis</name>
    <dbReference type="NCBI Taxonomy" id="1484693"/>
    <lineage>
        <taxon>Bacteria</taxon>
        <taxon>Pseudomonadati</taxon>
        <taxon>Pseudomonadota</taxon>
        <taxon>Betaproteobacteria</taxon>
        <taxon>Burkholderiales</taxon>
        <taxon>Comamonadaceae</taxon>
        <taxon>Rhodoferax</taxon>
    </lineage>
</organism>
<dbReference type="InterPro" id="IPR013783">
    <property type="entry name" value="Ig-like_fold"/>
</dbReference>
<evidence type="ECO:0000256" key="1">
    <source>
        <dbReference type="SAM" id="SignalP"/>
    </source>
</evidence>
<name>A0ABU1ZPN4_9BURK</name>
<keyword evidence="3" id="KW-1185">Reference proteome</keyword>
<evidence type="ECO:0008006" key="4">
    <source>
        <dbReference type="Google" id="ProtNLM"/>
    </source>
</evidence>
<evidence type="ECO:0000313" key="2">
    <source>
        <dbReference type="EMBL" id="MDR7307500.1"/>
    </source>
</evidence>
<accession>A0ABU1ZPN4</accession>
<reference evidence="2 3" key="1">
    <citation type="submission" date="2023-07" db="EMBL/GenBank/DDBJ databases">
        <title>Sorghum-associated microbial communities from plants grown in Nebraska, USA.</title>
        <authorList>
            <person name="Schachtman D."/>
        </authorList>
    </citation>
    <scope>NUCLEOTIDE SEQUENCE [LARGE SCALE GENOMIC DNA]</scope>
    <source>
        <strain evidence="2 3">BE308</strain>
    </source>
</reference>
<protein>
    <recommendedName>
        <fullName evidence="4">Outer membrane protein beta-barrel domain-containing protein</fullName>
    </recommendedName>
</protein>
<dbReference type="EMBL" id="JAVDXO010000006">
    <property type="protein sequence ID" value="MDR7307500.1"/>
    <property type="molecule type" value="Genomic_DNA"/>
</dbReference>
<feature type="signal peptide" evidence="1">
    <location>
        <begin position="1"/>
        <end position="36"/>
    </location>
</feature>
<comment type="caution">
    <text evidence="2">The sequence shown here is derived from an EMBL/GenBank/DDBJ whole genome shotgun (WGS) entry which is preliminary data.</text>
</comment>
<gene>
    <name evidence="2" type="ORF">J2X15_002787</name>
</gene>
<sequence>MSCLKSPTHLTGLPMFRSSMLALAVVQALGATSAYAQVTPPPGSAVFAQSVGPANYASNANVARMVVELDRNGVPADGQTPVKFTLRLLNTEGAVVQGVNFVTLETTGGRLQLPGGRTDELGPGRMDMDRVTPGTQLKVENGVAEFSLLAPADPMDVRVRITAGREEVSGVVSFLPELREMVAAGVVEGVINLGNMASSQLVQSRTSDVFEQEIRRFEQQFNDGKSSYAYRAAFFLKGRVKGDYLLTAAYDSDKDTRERMLRDIQPEQMYPVYGDASMRGFDAKSTSTLYVRIDKNKHYALFGDFNTGAGFSQLAGGGGTANLSKRQLGNFSRTLNGLRLHGETDRYVANVYASQDNLKQVIEEFPGRGVSGPYAVSNSSGVQNSEKVELVVRNRNQPAQILSATPMVRFSDYTFEPFSGRILFSQPVPSVDANLNPVSVRITYEVEQGGEAFWLTGGDGQLRLNSHVEVGGSWVNDSNPLAPFQLGSANVEVNLGDKTTLVAEVARTTSTVNTGTGANTYVTPALSTRVGEVAGNAARVELQHTGKDWDVRAFAAQSDAEFNNQAASYTGGRSDKGVRAQADVNEALRVYAEALRAEDRVSGASREGGQVGLSVKATSRLTVDLGLRTVHEELSGNGNGLSVPTPLAAPLGATSSGSLASGGSGGFFGYGNSNINPQTGLPVVSNGTAYGTTSASSSLPQTLDNTSARLGLLFRATDRLDLRGEVEVGVDGYERHREAVGVDYRLAERTKAYARAESQTGVSSLYSISPSAHSNVLVAGIETGYMVGGQVFSEYRVRDAVNAQDMELASGVRNVWDIAEGLRLSSSAERLEVLSGSGQRATALTGGADWSANPLWRVSGRLEWRTTDSTPTVAGTDTYLTTVAIARKLDRDWTLLARNYLLATDYRDRGDLLQNRFQIGAAYRDTDTNRVNALGRYEYKVESDESVAPRNYRTAHILSTHADYHPARPWWWTGRVAAKWVNEDMGGVTDSYEAYLLGGRVTYDVTERWSVGLMANALYSPQGNATQWAQGAEVGYQVVTNLWLSAGVNWSGFYDRDLSGSDYTRQGIYLRLRWKFDEDLFRSSKPSVNRTLDRTP</sequence>